<evidence type="ECO:0000256" key="2">
    <source>
        <dbReference type="SAM" id="Phobius"/>
    </source>
</evidence>
<dbReference type="Proteomes" id="UP000053424">
    <property type="component" value="Unassembled WGS sequence"/>
</dbReference>
<feature type="region of interest" description="Disordered" evidence="1">
    <location>
        <begin position="100"/>
        <end position="136"/>
    </location>
</feature>
<dbReference type="STRING" id="686832.A0A0C3CVT1"/>
<reference evidence="5" key="2">
    <citation type="submission" date="2015-01" db="EMBL/GenBank/DDBJ databases">
        <title>Evolutionary Origins and Diversification of the Mycorrhizal Mutualists.</title>
        <authorList>
            <consortium name="DOE Joint Genome Institute"/>
            <consortium name="Mycorrhizal Genomics Consortium"/>
            <person name="Kohler A."/>
            <person name="Kuo A."/>
            <person name="Nagy L.G."/>
            <person name="Floudas D."/>
            <person name="Copeland A."/>
            <person name="Barry K.W."/>
            <person name="Cichocki N."/>
            <person name="Veneault-Fourrey C."/>
            <person name="LaButti K."/>
            <person name="Lindquist E.A."/>
            <person name="Lipzen A."/>
            <person name="Lundell T."/>
            <person name="Morin E."/>
            <person name="Murat C."/>
            <person name="Riley R."/>
            <person name="Ohm R."/>
            <person name="Sun H."/>
            <person name="Tunlid A."/>
            <person name="Henrissat B."/>
            <person name="Grigoriev I.V."/>
            <person name="Hibbett D.S."/>
            <person name="Martin F."/>
        </authorList>
    </citation>
    <scope>NUCLEOTIDE SEQUENCE [LARGE SCALE GENOMIC DNA]</scope>
    <source>
        <strain evidence="5">h7</strain>
    </source>
</reference>
<dbReference type="InterPro" id="IPR033194">
    <property type="entry name" value="MFAP1"/>
</dbReference>
<organism evidence="4 5">
    <name type="scientific">Hebeloma cylindrosporum</name>
    <dbReference type="NCBI Taxonomy" id="76867"/>
    <lineage>
        <taxon>Eukaryota</taxon>
        <taxon>Fungi</taxon>
        <taxon>Dikarya</taxon>
        <taxon>Basidiomycota</taxon>
        <taxon>Agaricomycotina</taxon>
        <taxon>Agaricomycetes</taxon>
        <taxon>Agaricomycetidae</taxon>
        <taxon>Agaricales</taxon>
        <taxon>Agaricineae</taxon>
        <taxon>Hymenogastraceae</taxon>
        <taxon>Hebeloma</taxon>
    </lineage>
</organism>
<feature type="transmembrane region" description="Helical" evidence="2">
    <location>
        <begin position="476"/>
        <end position="495"/>
    </location>
</feature>
<dbReference type="HOGENOM" id="CLU_315478_0_0_1"/>
<keyword evidence="2" id="KW-0472">Membrane</keyword>
<dbReference type="AlphaFoldDB" id="A0A0C3CVT1"/>
<feature type="region of interest" description="Disordered" evidence="1">
    <location>
        <begin position="25"/>
        <end position="64"/>
    </location>
</feature>
<feature type="domain" description="Micro-fibrillar-associated protein 1 C-terminal" evidence="3">
    <location>
        <begin position="161"/>
        <end position="368"/>
    </location>
</feature>
<dbReference type="InterPro" id="IPR036188">
    <property type="entry name" value="FAD/NAD-bd_sf"/>
</dbReference>
<gene>
    <name evidence="4" type="ORF">M413DRAFT_16029</name>
</gene>
<dbReference type="SUPFAM" id="SSF51905">
    <property type="entry name" value="FAD/NAD(P)-binding domain"/>
    <property type="match status" value="1"/>
</dbReference>
<reference evidence="4 5" key="1">
    <citation type="submission" date="2014-04" db="EMBL/GenBank/DDBJ databases">
        <authorList>
            <consortium name="DOE Joint Genome Institute"/>
            <person name="Kuo A."/>
            <person name="Gay G."/>
            <person name="Dore J."/>
            <person name="Kohler A."/>
            <person name="Nagy L.G."/>
            <person name="Floudas D."/>
            <person name="Copeland A."/>
            <person name="Barry K.W."/>
            <person name="Cichocki N."/>
            <person name="Veneault-Fourrey C."/>
            <person name="LaButti K."/>
            <person name="Lindquist E.A."/>
            <person name="Lipzen A."/>
            <person name="Lundell T."/>
            <person name="Morin E."/>
            <person name="Murat C."/>
            <person name="Sun H."/>
            <person name="Tunlid A."/>
            <person name="Henrissat B."/>
            <person name="Grigoriev I.V."/>
            <person name="Hibbett D.S."/>
            <person name="Martin F."/>
            <person name="Nordberg H.P."/>
            <person name="Cantor M.N."/>
            <person name="Hua S.X."/>
        </authorList>
    </citation>
    <scope>NUCLEOTIDE SEQUENCE [LARGE SCALE GENOMIC DNA]</scope>
    <source>
        <strain evidence="5">h7</strain>
    </source>
</reference>
<evidence type="ECO:0000256" key="1">
    <source>
        <dbReference type="SAM" id="MobiDB-lite"/>
    </source>
</evidence>
<feature type="region of interest" description="Disordered" evidence="1">
    <location>
        <begin position="262"/>
        <end position="287"/>
    </location>
</feature>
<accession>A0A0C3CVT1</accession>
<keyword evidence="2" id="KW-1133">Transmembrane helix</keyword>
<sequence>MSIHTEAARKQAPRLARPAVRYWKGKAPKGVAEADSDSDVEEEAPSYLEEGDVPLDDHEVDEDDFGDLSTRQEKIRVVPKAINIALKDVSVSKEGKVIVAGREESGRTALEEEESKDGGSEAEGSKPTGAQGDSEEASCCAFTFMLKKYNMYQSSEYESDSEDEEEQVEFRPVFVPKRARVTIAEKESIAQESEEVIRRKALEAEERRKQSHDLVAESIRRELAEKEKGEEIPDVDDTDGLDPAAEFEAWRLRELGRIKKEKEDELQREQEREEIERRRAMPEEQRMREDLERAQKLREEKPKGQQKFLQKYWHKGAFHQDEEILQRHDYTEATESTVDVSMLPKVMQVKNFGKRSRTKYTHLLDQDTTAFTGGFGGSASVKAGGMGLEGCGCFLCGGPHLKKAAHLLTKPSEDNEVNFEVHLFEKASTVGMDSSSISLSATGLGNEFRIDVPMRSFQGGYYTNLIALYKTLGVKFRQAVFVFIFFLAACGSKVGRPSGRSGVSKPANFGRGTAIEKQGRISRWTGLPGIYCLFFCSTIQLLLCYLLTLFHALPFWRPAAIHDLVFKEWTLRVAPDGFLARLIGMDAAWKDYVHTVLVPLLSAVCTAPGADVMNHPVEEFLDYIWLTLGTHHYVVVGGVRQVVARLTEGLRHIHFSSPIVSLKPDAHNPRCVTISCLYEGKTITEYSGFHHIILATQASGAAPILSSYLQSLPSGAGDRKEAIERQIRCLKTFQYRPAMVINHTDCSLLPDDEHDVRDLNLISLPPNTNFRTADKLDHPTLSVDSSYTMATHVLSAPLGNPEKRRRIFQTTNPIIPPRKEDLLSVATLERAIVTKDSKVALKLLCAEGSKRWWQCSYQGKTRLGELQGPISSCEDGAPGIWICGSYAHLGIPLLEGCVISARNVVEQGILRTEGTRWTQEPWVV</sequence>
<feature type="compositionally biased region" description="Basic and acidic residues" evidence="1">
    <location>
        <begin position="100"/>
        <end position="110"/>
    </location>
</feature>
<dbReference type="EMBL" id="KN831769">
    <property type="protein sequence ID" value="KIM47966.1"/>
    <property type="molecule type" value="Genomic_DNA"/>
</dbReference>
<dbReference type="Pfam" id="PF13450">
    <property type="entry name" value="NAD_binding_8"/>
    <property type="match status" value="1"/>
</dbReference>
<proteinExistence type="predicted"/>
<dbReference type="OrthoDB" id="1111734at2759"/>
<dbReference type="PANTHER" id="PTHR15327">
    <property type="entry name" value="MICROFIBRIL-ASSOCIATED PROTEIN"/>
    <property type="match status" value="1"/>
</dbReference>
<keyword evidence="2" id="KW-0812">Transmembrane</keyword>
<keyword evidence="5" id="KW-1185">Reference proteome</keyword>
<evidence type="ECO:0000313" key="5">
    <source>
        <dbReference type="Proteomes" id="UP000053424"/>
    </source>
</evidence>
<dbReference type="Pfam" id="PF06991">
    <property type="entry name" value="MFAP1"/>
    <property type="match status" value="1"/>
</dbReference>
<feature type="transmembrane region" description="Helical" evidence="2">
    <location>
        <begin position="530"/>
        <end position="556"/>
    </location>
</feature>
<dbReference type="InterPro" id="IPR009730">
    <property type="entry name" value="MFAP1_C"/>
</dbReference>
<evidence type="ECO:0000259" key="3">
    <source>
        <dbReference type="Pfam" id="PF06991"/>
    </source>
</evidence>
<name>A0A0C3CVT1_HEBCY</name>
<evidence type="ECO:0000313" key="4">
    <source>
        <dbReference type="EMBL" id="KIM47966.1"/>
    </source>
</evidence>
<protein>
    <recommendedName>
        <fullName evidence="3">Micro-fibrillar-associated protein 1 C-terminal domain-containing protein</fullName>
    </recommendedName>
</protein>
<feature type="compositionally biased region" description="Acidic residues" evidence="1">
    <location>
        <begin position="34"/>
        <end position="64"/>
    </location>
</feature>